<dbReference type="GO" id="GO:0016042">
    <property type="term" value="P:lipid catabolic process"/>
    <property type="evidence" value="ECO:0007669"/>
    <property type="project" value="InterPro"/>
</dbReference>
<evidence type="ECO:0000256" key="7">
    <source>
        <dbReference type="ARBA" id="ARBA00048421"/>
    </source>
</evidence>
<dbReference type="OrthoDB" id="4181857at2"/>
<keyword evidence="4" id="KW-0964">Secreted</keyword>
<organism evidence="10 11">
    <name type="scientific">Barrientosiimonas humi</name>
    <dbReference type="NCBI Taxonomy" id="999931"/>
    <lineage>
        <taxon>Bacteria</taxon>
        <taxon>Bacillati</taxon>
        <taxon>Actinomycetota</taxon>
        <taxon>Actinomycetes</taxon>
        <taxon>Micrococcales</taxon>
        <taxon>Dermacoccaceae</taxon>
        <taxon>Barrientosiimonas</taxon>
    </lineage>
</organism>
<dbReference type="PROSITE" id="PS51318">
    <property type="entry name" value="TAT"/>
    <property type="match status" value="1"/>
</dbReference>
<dbReference type="InterPro" id="IPR008475">
    <property type="entry name" value="PLipase_C_C"/>
</dbReference>
<dbReference type="Pfam" id="PF05506">
    <property type="entry name" value="PLipase_C_C"/>
    <property type="match status" value="2"/>
</dbReference>
<protein>
    <recommendedName>
        <fullName evidence="3">phospholipase C</fullName>
        <ecNumber evidence="3">3.1.4.3</ecNumber>
    </recommendedName>
</protein>
<evidence type="ECO:0000256" key="2">
    <source>
        <dbReference type="ARBA" id="ARBA00009717"/>
    </source>
</evidence>
<comment type="subcellular location">
    <subcellularLocation>
        <location evidence="1">Secreted</location>
        <location evidence="1">Cell wall</location>
    </subcellularLocation>
</comment>
<dbReference type="Gene3D" id="3.40.720.10">
    <property type="entry name" value="Alkaline Phosphatase, subunit A"/>
    <property type="match status" value="2"/>
</dbReference>
<comment type="caution">
    <text evidence="10">The sequence shown here is derived from an EMBL/GenBank/DDBJ whole genome shotgun (WGS) entry which is preliminary data.</text>
</comment>
<reference evidence="10 11" key="1">
    <citation type="submission" date="2019-06" db="EMBL/GenBank/DDBJ databases">
        <title>Sequencing the genomes of 1000 actinobacteria strains.</title>
        <authorList>
            <person name="Klenk H.-P."/>
        </authorList>
    </citation>
    <scope>NUCLEOTIDE SEQUENCE [LARGE SCALE GENOMIC DNA]</scope>
    <source>
        <strain evidence="10 11">DSM 24617</strain>
    </source>
</reference>
<accession>A0A542XAG5</accession>
<dbReference type="InterPro" id="IPR017767">
    <property type="entry name" value="PC-PLC"/>
</dbReference>
<dbReference type="PANTHER" id="PTHR31956">
    <property type="entry name" value="NON-SPECIFIC PHOSPHOLIPASE C4-RELATED"/>
    <property type="match status" value="1"/>
</dbReference>
<comment type="catalytic activity">
    <reaction evidence="7">
        <text>a 1,2-diacyl-sn-glycero-3-phosphocholine + H2O = phosphocholine + a 1,2-diacyl-sn-glycerol + H(+)</text>
        <dbReference type="Rhea" id="RHEA:10604"/>
        <dbReference type="ChEBI" id="CHEBI:15377"/>
        <dbReference type="ChEBI" id="CHEBI:15378"/>
        <dbReference type="ChEBI" id="CHEBI:17815"/>
        <dbReference type="ChEBI" id="CHEBI:57643"/>
        <dbReference type="ChEBI" id="CHEBI:295975"/>
        <dbReference type="EC" id="3.1.4.3"/>
    </reaction>
    <physiologicalReaction direction="left-to-right" evidence="7">
        <dbReference type="Rhea" id="RHEA:10605"/>
    </physiologicalReaction>
</comment>
<keyword evidence="4" id="KW-0134">Cell wall</keyword>
<evidence type="ECO:0000256" key="4">
    <source>
        <dbReference type="ARBA" id="ARBA00022512"/>
    </source>
</evidence>
<dbReference type="InterPro" id="IPR006311">
    <property type="entry name" value="TAT_signal"/>
</dbReference>
<evidence type="ECO:0000313" key="11">
    <source>
        <dbReference type="Proteomes" id="UP000318336"/>
    </source>
</evidence>
<evidence type="ECO:0000256" key="5">
    <source>
        <dbReference type="ARBA" id="ARBA00022801"/>
    </source>
</evidence>
<feature type="region of interest" description="Disordered" evidence="8">
    <location>
        <begin position="483"/>
        <end position="532"/>
    </location>
</feature>
<keyword evidence="5" id="KW-0378">Hydrolase</keyword>
<gene>
    <name evidence="10" type="ORF">FB554_0968</name>
</gene>
<dbReference type="EC" id="3.1.4.3" evidence="3"/>
<dbReference type="NCBIfam" id="TIGR03396">
    <property type="entry name" value="PC_PLC"/>
    <property type="match status" value="1"/>
</dbReference>
<dbReference type="Proteomes" id="UP000318336">
    <property type="component" value="Unassembled WGS sequence"/>
</dbReference>
<dbReference type="GO" id="GO:0034480">
    <property type="term" value="F:phosphatidylcholine phospholipase C activity"/>
    <property type="evidence" value="ECO:0007669"/>
    <property type="project" value="UniProtKB-EC"/>
</dbReference>
<evidence type="ECO:0000256" key="8">
    <source>
        <dbReference type="SAM" id="MobiDB-lite"/>
    </source>
</evidence>
<sequence length="694" mass="75399">MPSAPTRRQILQTTGAAAGLAAVGSLLPASVHRAVAAPMRPGGLKAIEHLILLMQENRSFDHYFGTLRGVRGFGDRNPLRRRAGDSVLHQASKAGEDVLPFSLREAAAAAGRPSTDIQYLSALPHGFTDATGAWAQGWCDAWIPNKGEGSMTYYDRRDIALQYELADTFTILDAYHCSANGSTNPNRNYFFSGTTGDEPTGGRAVTNAAYDKNHAGYDWTTYPERLEAAGVSWQIYQEWDNFTDNAVEYFKPFKAIGTKVLAPVDGGYRTTEEFYESLHGKSPQEQERLLGQLEQGRKTLSAAERSLFDRAMFRSRPGTLLKRIQNDIANDVLPQVVWVVPTAAMSEHPASSTPVGSANLIYDLLDIVASDLDTWSSTATFINFDENDGYFDHVPPPVAPRPASGSSDDWYDGRPIGFGPRVPMTVVSPWTIGGYVDSTVADHTSVLRFLEQWTGVKEPNISAWRRSVAGDLTSAFDFAKAGQPPALTQPGAIPSPIDRWQPKPPAEQAIPEQESGRKPARRSPYASSVSVKPAGSGVTVAIRNAGSVAAAYSVYPFPGSDTVPTQVTVAAGAVEQVTVQSVDVVVQGPDRFWFELRGADAASLGAVDIVPVPERATLRLQVRNNSSSKMRVSVKALAYKGDSKSVQLQPGKSRDVRWPTDSGWYDLEVTSDHDPEFRCRVTGRVDHPGKPVTA</sequence>
<name>A0A542XAG5_9MICO</name>
<evidence type="ECO:0000256" key="6">
    <source>
        <dbReference type="ARBA" id="ARBA00023026"/>
    </source>
</evidence>
<evidence type="ECO:0000256" key="1">
    <source>
        <dbReference type="ARBA" id="ARBA00004191"/>
    </source>
</evidence>
<evidence type="ECO:0000313" key="10">
    <source>
        <dbReference type="EMBL" id="TQL32835.1"/>
    </source>
</evidence>
<keyword evidence="11" id="KW-1185">Reference proteome</keyword>
<dbReference type="PANTHER" id="PTHR31956:SF1">
    <property type="entry name" value="NON-SPECIFIC PHOSPHOLIPASE C1"/>
    <property type="match status" value="1"/>
</dbReference>
<dbReference type="AlphaFoldDB" id="A0A542XAG5"/>
<feature type="domain" description="Bacterial phospholipase C C-terminal" evidence="9">
    <location>
        <begin position="519"/>
        <end position="598"/>
    </location>
</feature>
<feature type="domain" description="Bacterial phospholipase C C-terminal" evidence="9">
    <location>
        <begin position="616"/>
        <end position="684"/>
    </location>
</feature>
<keyword evidence="6" id="KW-0843">Virulence</keyword>
<dbReference type="RefSeq" id="WP_142004931.1">
    <property type="nucleotide sequence ID" value="NZ_CAJTBP010000001.1"/>
</dbReference>
<comment type="similarity">
    <text evidence="2">Belongs to the bacterial phospholipase C family.</text>
</comment>
<dbReference type="EMBL" id="VFOK01000001">
    <property type="protein sequence ID" value="TQL32835.1"/>
    <property type="molecule type" value="Genomic_DNA"/>
</dbReference>
<dbReference type="InterPro" id="IPR017850">
    <property type="entry name" value="Alkaline_phosphatase_core_sf"/>
</dbReference>
<evidence type="ECO:0000256" key="3">
    <source>
        <dbReference type="ARBA" id="ARBA00012018"/>
    </source>
</evidence>
<dbReference type="Pfam" id="PF04185">
    <property type="entry name" value="Phosphoesterase"/>
    <property type="match status" value="1"/>
</dbReference>
<evidence type="ECO:0000259" key="9">
    <source>
        <dbReference type="Pfam" id="PF05506"/>
    </source>
</evidence>
<dbReference type="InterPro" id="IPR007312">
    <property type="entry name" value="Phosphoesterase"/>
</dbReference>
<proteinExistence type="inferred from homology"/>